<sequence length="128" mass="14975">MTYRDELDGLLESQVIWEPYTAEIRAQVPEICTSGQDTCLSRVPLISWKRVEWHLPDRVLRQFGYCPSTDIMPMDPSFVRVDGRGKSDTDWALYHQASIALWESRRAYIVTGEIPRLDYDYKVKQYLA</sequence>
<dbReference type="GO" id="GO:0010073">
    <property type="term" value="P:meristem maintenance"/>
    <property type="evidence" value="ECO:0007669"/>
    <property type="project" value="InterPro"/>
</dbReference>
<dbReference type="Pfam" id="PF10536">
    <property type="entry name" value="PMD"/>
    <property type="match status" value="1"/>
</dbReference>
<feature type="domain" description="Aminotransferase-like plant mobile" evidence="1">
    <location>
        <begin position="2"/>
        <end position="111"/>
    </location>
</feature>
<proteinExistence type="predicted"/>
<gene>
    <name evidence="2" type="ORF">MA16_Dca022065</name>
</gene>
<dbReference type="InterPro" id="IPR044824">
    <property type="entry name" value="MAIN-like"/>
</dbReference>
<evidence type="ECO:0000259" key="1">
    <source>
        <dbReference type="Pfam" id="PF10536"/>
    </source>
</evidence>
<reference evidence="2 3" key="1">
    <citation type="journal article" date="2016" name="Sci. Rep.">
        <title>The Dendrobium catenatum Lindl. genome sequence provides insights into polysaccharide synthase, floral development and adaptive evolution.</title>
        <authorList>
            <person name="Zhang G.Q."/>
            <person name="Xu Q."/>
            <person name="Bian C."/>
            <person name="Tsai W.C."/>
            <person name="Yeh C.M."/>
            <person name="Liu K.W."/>
            <person name="Yoshida K."/>
            <person name="Zhang L.S."/>
            <person name="Chang S.B."/>
            <person name="Chen F."/>
            <person name="Shi Y."/>
            <person name="Su Y.Y."/>
            <person name="Zhang Y.Q."/>
            <person name="Chen L.J."/>
            <person name="Yin Y."/>
            <person name="Lin M."/>
            <person name="Huang H."/>
            <person name="Deng H."/>
            <person name="Wang Z.W."/>
            <person name="Zhu S.L."/>
            <person name="Zhao X."/>
            <person name="Deng C."/>
            <person name="Niu S.C."/>
            <person name="Huang J."/>
            <person name="Wang M."/>
            <person name="Liu G.H."/>
            <person name="Yang H.J."/>
            <person name="Xiao X.J."/>
            <person name="Hsiao Y.Y."/>
            <person name="Wu W.L."/>
            <person name="Chen Y.Y."/>
            <person name="Mitsuda N."/>
            <person name="Ohme-Takagi M."/>
            <person name="Luo Y.B."/>
            <person name="Van de Peer Y."/>
            <person name="Liu Z.J."/>
        </authorList>
    </citation>
    <scope>NUCLEOTIDE SEQUENCE [LARGE SCALE GENOMIC DNA]</scope>
    <source>
        <tissue evidence="2">The whole plant</tissue>
    </source>
</reference>
<dbReference type="PANTHER" id="PTHR46033:SF8">
    <property type="entry name" value="PROTEIN MAINTENANCE OF MERISTEMS-LIKE"/>
    <property type="match status" value="1"/>
</dbReference>
<evidence type="ECO:0000313" key="2">
    <source>
        <dbReference type="EMBL" id="PKU81305.1"/>
    </source>
</evidence>
<organism evidence="2 3">
    <name type="scientific">Dendrobium catenatum</name>
    <dbReference type="NCBI Taxonomy" id="906689"/>
    <lineage>
        <taxon>Eukaryota</taxon>
        <taxon>Viridiplantae</taxon>
        <taxon>Streptophyta</taxon>
        <taxon>Embryophyta</taxon>
        <taxon>Tracheophyta</taxon>
        <taxon>Spermatophyta</taxon>
        <taxon>Magnoliopsida</taxon>
        <taxon>Liliopsida</taxon>
        <taxon>Asparagales</taxon>
        <taxon>Orchidaceae</taxon>
        <taxon>Epidendroideae</taxon>
        <taxon>Malaxideae</taxon>
        <taxon>Dendrobiinae</taxon>
        <taxon>Dendrobium</taxon>
    </lineage>
</organism>
<keyword evidence="3" id="KW-1185">Reference proteome</keyword>
<protein>
    <submittedName>
        <fullName evidence="2">Serine/threonine-protein phosphatase 7 long form like</fullName>
    </submittedName>
</protein>
<dbReference type="PANTHER" id="PTHR46033">
    <property type="entry name" value="PROTEIN MAIN-LIKE 2"/>
    <property type="match status" value="1"/>
</dbReference>
<dbReference type="EMBL" id="KZ502268">
    <property type="protein sequence ID" value="PKU81305.1"/>
    <property type="molecule type" value="Genomic_DNA"/>
</dbReference>
<dbReference type="STRING" id="906689.A0A2I0X060"/>
<dbReference type="InterPro" id="IPR019557">
    <property type="entry name" value="AminoTfrase-like_pln_mobile"/>
</dbReference>
<name>A0A2I0X060_9ASPA</name>
<reference evidence="2 3" key="2">
    <citation type="journal article" date="2017" name="Nature">
        <title>The Apostasia genome and the evolution of orchids.</title>
        <authorList>
            <person name="Zhang G.Q."/>
            <person name="Liu K.W."/>
            <person name="Li Z."/>
            <person name="Lohaus R."/>
            <person name="Hsiao Y.Y."/>
            <person name="Niu S.C."/>
            <person name="Wang J.Y."/>
            <person name="Lin Y.C."/>
            <person name="Xu Q."/>
            <person name="Chen L.J."/>
            <person name="Yoshida K."/>
            <person name="Fujiwara S."/>
            <person name="Wang Z.W."/>
            <person name="Zhang Y.Q."/>
            <person name="Mitsuda N."/>
            <person name="Wang M."/>
            <person name="Liu G.H."/>
            <person name="Pecoraro L."/>
            <person name="Huang H.X."/>
            <person name="Xiao X.J."/>
            <person name="Lin M."/>
            <person name="Wu X.Y."/>
            <person name="Wu W.L."/>
            <person name="Chen Y.Y."/>
            <person name="Chang S.B."/>
            <person name="Sakamoto S."/>
            <person name="Ohme-Takagi M."/>
            <person name="Yagi M."/>
            <person name="Zeng S.J."/>
            <person name="Shen C.Y."/>
            <person name="Yeh C.M."/>
            <person name="Luo Y.B."/>
            <person name="Tsai W.C."/>
            <person name="Van de Peer Y."/>
            <person name="Liu Z.J."/>
        </authorList>
    </citation>
    <scope>NUCLEOTIDE SEQUENCE [LARGE SCALE GENOMIC DNA]</scope>
    <source>
        <tissue evidence="2">The whole plant</tissue>
    </source>
</reference>
<dbReference type="AlphaFoldDB" id="A0A2I0X060"/>
<accession>A0A2I0X060</accession>
<evidence type="ECO:0000313" key="3">
    <source>
        <dbReference type="Proteomes" id="UP000233837"/>
    </source>
</evidence>
<dbReference type="Proteomes" id="UP000233837">
    <property type="component" value="Unassembled WGS sequence"/>
</dbReference>